<keyword evidence="2" id="KW-1185">Reference proteome</keyword>
<dbReference type="AlphaFoldDB" id="V2W250"/>
<dbReference type="EMBL" id="AWSO01002870">
    <property type="protein sequence ID" value="ESK80898.1"/>
    <property type="molecule type" value="Genomic_DNA"/>
</dbReference>
<sequence length="599" mass="67247">MFILDWLQLFQSSIKQLVIEDGKQSLHVNSCDPAKDVPVPHLDEELLVDTFDYHSQFGLCDQSDAAFEVTFGFSLNFLSQYIHCPPHSGTHSWSYAHNMFAQVQHPKHKFCWALLSSLPQLSAVCNINTFDELHWYAYYVQQALIDLAALWPKTNSPVPALLAGVLLSDYMLDGETYNPTYKSDIDTDNLEAWSSAYESDAETKPYLFNNHLGYSEDDLSDLARIKQEPVANSILLHTPLACSPSPNATPAKPSPLQTLTFLPTPLRKGLNSQIPFSHDTALVSGGAHLLLMRLSEGMIPPSVGLDTMVMDYFEHPEAYGSRSRTATKKGKAKAKPTSSKVTSSIEVSCNTKEEKVARKERVKLMTPFQSLKPLAKEFQLFNSTYQGFSNVNTLSVCLVCSLIPGGYPCRFSPSLLVEELKLMFQQLLLPFSGLMPALMDNFSLLKSFLSKATWEQAEAATSIKIVHQILNCLCIAALDPQHFLYAIWLWNGHRELEPAIGDDTWACFCSLMNYTWTNFEEAQKHQHDILHHPDPFVNFTPMPFDTSAVPPSNLSFTSSRHSRAISAAQVWMYMKAINHALLEMQIKASFIKKSLSEED</sequence>
<gene>
    <name evidence="1" type="ORF">Moror_15779</name>
</gene>
<comment type="caution">
    <text evidence="1">The sequence shown here is derived from an EMBL/GenBank/DDBJ whole genome shotgun (WGS) entry which is preliminary data.</text>
</comment>
<name>V2W250_MONRO</name>
<dbReference type="HOGENOM" id="CLU_032060_0_0_1"/>
<evidence type="ECO:0000313" key="2">
    <source>
        <dbReference type="Proteomes" id="UP000017559"/>
    </source>
</evidence>
<accession>V2W250</accession>
<organism evidence="1 2">
    <name type="scientific">Moniliophthora roreri (strain MCA 2997)</name>
    <name type="common">Cocoa frosty pod rot fungus</name>
    <name type="synonym">Crinipellis roreri</name>
    <dbReference type="NCBI Taxonomy" id="1381753"/>
    <lineage>
        <taxon>Eukaryota</taxon>
        <taxon>Fungi</taxon>
        <taxon>Dikarya</taxon>
        <taxon>Basidiomycota</taxon>
        <taxon>Agaricomycotina</taxon>
        <taxon>Agaricomycetes</taxon>
        <taxon>Agaricomycetidae</taxon>
        <taxon>Agaricales</taxon>
        <taxon>Marasmiineae</taxon>
        <taxon>Marasmiaceae</taxon>
        <taxon>Moniliophthora</taxon>
    </lineage>
</organism>
<dbReference type="Proteomes" id="UP000017559">
    <property type="component" value="Unassembled WGS sequence"/>
</dbReference>
<reference evidence="1 2" key="1">
    <citation type="journal article" date="2014" name="BMC Genomics">
        <title>Genome and secretome analysis of the hemibiotrophic fungal pathogen, Moniliophthora roreri, which causes frosty pod rot disease of cacao: mechanisms of the biotrophic and necrotrophic phases.</title>
        <authorList>
            <person name="Meinhardt L.W."/>
            <person name="Costa G.G.L."/>
            <person name="Thomazella D.P.T."/>
            <person name="Teixeira P.J.P.L."/>
            <person name="Carazzolle M.F."/>
            <person name="Schuster S.C."/>
            <person name="Carlson J.E."/>
            <person name="Guiltinan M.J."/>
            <person name="Mieczkowski P."/>
            <person name="Farmer A."/>
            <person name="Ramaraj T."/>
            <person name="Crozier J."/>
            <person name="Davis R.E."/>
            <person name="Shao J."/>
            <person name="Melnick R.L."/>
            <person name="Pereira G.A.G."/>
            <person name="Bailey B.A."/>
        </authorList>
    </citation>
    <scope>NUCLEOTIDE SEQUENCE [LARGE SCALE GENOMIC DNA]</scope>
    <source>
        <strain evidence="1 2">MCA 2997</strain>
    </source>
</reference>
<dbReference type="KEGG" id="mrr:Moror_15779"/>
<dbReference type="OrthoDB" id="3110780at2759"/>
<protein>
    <submittedName>
        <fullName evidence="1">Uncharacterized protein</fullName>
    </submittedName>
</protein>
<evidence type="ECO:0000313" key="1">
    <source>
        <dbReference type="EMBL" id="ESK80898.1"/>
    </source>
</evidence>
<proteinExistence type="predicted"/>